<reference evidence="1 2" key="1">
    <citation type="submission" date="2021-06" db="EMBL/GenBank/DDBJ databases">
        <title>Caerostris extrusa draft genome.</title>
        <authorList>
            <person name="Kono N."/>
            <person name="Arakawa K."/>
        </authorList>
    </citation>
    <scope>NUCLEOTIDE SEQUENCE [LARGE SCALE GENOMIC DNA]</scope>
</reference>
<accession>A0AAV4SPB5</accession>
<name>A0AAV4SPB5_CAEEX</name>
<protein>
    <submittedName>
        <fullName evidence="1">Uncharacterized protein</fullName>
    </submittedName>
</protein>
<proteinExistence type="predicted"/>
<evidence type="ECO:0000313" key="2">
    <source>
        <dbReference type="Proteomes" id="UP001054945"/>
    </source>
</evidence>
<organism evidence="1 2">
    <name type="scientific">Caerostris extrusa</name>
    <name type="common">Bark spider</name>
    <name type="synonym">Caerostris bankana</name>
    <dbReference type="NCBI Taxonomy" id="172846"/>
    <lineage>
        <taxon>Eukaryota</taxon>
        <taxon>Metazoa</taxon>
        <taxon>Ecdysozoa</taxon>
        <taxon>Arthropoda</taxon>
        <taxon>Chelicerata</taxon>
        <taxon>Arachnida</taxon>
        <taxon>Araneae</taxon>
        <taxon>Araneomorphae</taxon>
        <taxon>Entelegynae</taxon>
        <taxon>Araneoidea</taxon>
        <taxon>Araneidae</taxon>
        <taxon>Caerostris</taxon>
    </lineage>
</organism>
<evidence type="ECO:0000313" key="1">
    <source>
        <dbReference type="EMBL" id="GIY35046.1"/>
    </source>
</evidence>
<dbReference type="EMBL" id="BPLR01009850">
    <property type="protein sequence ID" value="GIY35046.1"/>
    <property type="molecule type" value="Genomic_DNA"/>
</dbReference>
<dbReference type="Proteomes" id="UP001054945">
    <property type="component" value="Unassembled WGS sequence"/>
</dbReference>
<sequence>MCYEFFLHSFQKRAFNEVVTENYSGHKKTTRESPFCSNINSEPICIYKFSQACTMAGGVTETRWCGKKKCIPKQTRSLRIRFGPESGSAIKHNRCEAMCATLFIS</sequence>
<comment type="caution">
    <text evidence="1">The sequence shown here is derived from an EMBL/GenBank/DDBJ whole genome shotgun (WGS) entry which is preliminary data.</text>
</comment>
<keyword evidence="2" id="KW-1185">Reference proteome</keyword>
<gene>
    <name evidence="1" type="ORF">CEXT_425881</name>
</gene>
<dbReference type="AlphaFoldDB" id="A0AAV4SPB5"/>